<reference evidence="1" key="2">
    <citation type="journal article" date="2015" name="Fish Shellfish Immunol.">
        <title>Early steps in the European eel (Anguilla anguilla)-Vibrio vulnificus interaction in the gills: Role of the RtxA13 toxin.</title>
        <authorList>
            <person name="Callol A."/>
            <person name="Pajuelo D."/>
            <person name="Ebbesson L."/>
            <person name="Teles M."/>
            <person name="MacKenzie S."/>
            <person name="Amaro C."/>
        </authorList>
    </citation>
    <scope>NUCLEOTIDE SEQUENCE</scope>
</reference>
<dbReference type="EMBL" id="GBXM01037581">
    <property type="protein sequence ID" value="JAH70996.1"/>
    <property type="molecule type" value="Transcribed_RNA"/>
</dbReference>
<accession>A0A0E9UZ23</accession>
<evidence type="ECO:0000313" key="1">
    <source>
        <dbReference type="EMBL" id="JAH70996.1"/>
    </source>
</evidence>
<proteinExistence type="predicted"/>
<name>A0A0E9UZ23_ANGAN</name>
<sequence length="52" mass="5888">MGRSLNSLHVFVLLSFCCVSVEFCFVYTFSQTVDLCSYGSYLLLSVACRQCF</sequence>
<dbReference type="AlphaFoldDB" id="A0A0E9UZ23"/>
<reference evidence="1" key="1">
    <citation type="submission" date="2014-11" db="EMBL/GenBank/DDBJ databases">
        <authorList>
            <person name="Amaro Gonzalez C."/>
        </authorList>
    </citation>
    <scope>NUCLEOTIDE SEQUENCE</scope>
</reference>
<organism evidence="1">
    <name type="scientific">Anguilla anguilla</name>
    <name type="common">European freshwater eel</name>
    <name type="synonym">Muraena anguilla</name>
    <dbReference type="NCBI Taxonomy" id="7936"/>
    <lineage>
        <taxon>Eukaryota</taxon>
        <taxon>Metazoa</taxon>
        <taxon>Chordata</taxon>
        <taxon>Craniata</taxon>
        <taxon>Vertebrata</taxon>
        <taxon>Euteleostomi</taxon>
        <taxon>Actinopterygii</taxon>
        <taxon>Neopterygii</taxon>
        <taxon>Teleostei</taxon>
        <taxon>Anguilliformes</taxon>
        <taxon>Anguillidae</taxon>
        <taxon>Anguilla</taxon>
    </lineage>
</organism>
<protein>
    <submittedName>
        <fullName evidence="1">Uncharacterized protein</fullName>
    </submittedName>
</protein>